<dbReference type="InterPro" id="IPR013786">
    <property type="entry name" value="AcylCoA_DH/ox_N"/>
</dbReference>
<comment type="similarity">
    <text evidence="2 5">Belongs to the acyl-CoA dehydrogenase family.</text>
</comment>
<evidence type="ECO:0000313" key="9">
    <source>
        <dbReference type="EMBL" id="MDK2122824.1"/>
    </source>
</evidence>
<keyword evidence="3 5" id="KW-0285">Flavoprotein</keyword>
<dbReference type="Pfam" id="PF02770">
    <property type="entry name" value="Acyl-CoA_dh_M"/>
    <property type="match status" value="1"/>
</dbReference>
<evidence type="ECO:0000313" key="10">
    <source>
        <dbReference type="Proteomes" id="UP001172778"/>
    </source>
</evidence>
<evidence type="ECO:0000259" key="8">
    <source>
        <dbReference type="Pfam" id="PF02771"/>
    </source>
</evidence>
<evidence type="ECO:0000259" key="7">
    <source>
        <dbReference type="Pfam" id="PF02770"/>
    </source>
</evidence>
<name>A0ABT7DRY4_9NEIS</name>
<evidence type="ECO:0000256" key="5">
    <source>
        <dbReference type="RuleBase" id="RU362125"/>
    </source>
</evidence>
<dbReference type="PANTHER" id="PTHR43884:SF12">
    <property type="entry name" value="ISOVALERYL-COA DEHYDROGENASE, MITOCHONDRIAL-RELATED"/>
    <property type="match status" value="1"/>
</dbReference>
<dbReference type="Pfam" id="PF02771">
    <property type="entry name" value="Acyl-CoA_dh_N"/>
    <property type="match status" value="1"/>
</dbReference>
<keyword evidence="5" id="KW-0560">Oxidoreductase</keyword>
<feature type="domain" description="Acyl-CoA dehydrogenase/oxidase C-terminal" evidence="6">
    <location>
        <begin position="236"/>
        <end position="384"/>
    </location>
</feature>
<comment type="caution">
    <text evidence="9">The sequence shown here is derived from an EMBL/GenBank/DDBJ whole genome shotgun (WGS) entry which is preliminary data.</text>
</comment>
<dbReference type="InterPro" id="IPR009075">
    <property type="entry name" value="AcylCo_DH/oxidase_C"/>
</dbReference>
<keyword evidence="4 5" id="KW-0274">FAD</keyword>
<dbReference type="Gene3D" id="1.20.140.10">
    <property type="entry name" value="Butyryl-CoA Dehydrogenase, subunit A, domain 3"/>
    <property type="match status" value="1"/>
</dbReference>
<dbReference type="PROSITE" id="PS00073">
    <property type="entry name" value="ACYL_COA_DH_2"/>
    <property type="match status" value="1"/>
</dbReference>
<dbReference type="Pfam" id="PF00441">
    <property type="entry name" value="Acyl-CoA_dh_1"/>
    <property type="match status" value="1"/>
</dbReference>
<feature type="domain" description="Acyl-CoA oxidase/dehydrogenase middle" evidence="7">
    <location>
        <begin position="127"/>
        <end position="223"/>
    </location>
</feature>
<dbReference type="InterPro" id="IPR037069">
    <property type="entry name" value="AcylCoA_DH/ox_N_sf"/>
</dbReference>
<dbReference type="PIRSF" id="PIRSF016578">
    <property type="entry name" value="HsaA"/>
    <property type="match status" value="1"/>
</dbReference>
<evidence type="ECO:0000256" key="2">
    <source>
        <dbReference type="ARBA" id="ARBA00009347"/>
    </source>
</evidence>
<protein>
    <submittedName>
        <fullName evidence="9">Acyl-CoA dehydrogenase family protein</fullName>
    </submittedName>
</protein>
<proteinExistence type="inferred from homology"/>
<dbReference type="Gene3D" id="1.10.540.10">
    <property type="entry name" value="Acyl-CoA dehydrogenase/oxidase, N-terminal domain"/>
    <property type="match status" value="1"/>
</dbReference>
<dbReference type="InterPro" id="IPR006091">
    <property type="entry name" value="Acyl-CoA_Oxase/DH_mid-dom"/>
</dbReference>
<dbReference type="InterPro" id="IPR046373">
    <property type="entry name" value="Acyl-CoA_Oxase/DH_mid-dom_sf"/>
</dbReference>
<gene>
    <name evidence="9" type="ORF">PZA18_02035</name>
</gene>
<evidence type="ECO:0000256" key="3">
    <source>
        <dbReference type="ARBA" id="ARBA00022630"/>
    </source>
</evidence>
<dbReference type="Gene3D" id="2.40.110.10">
    <property type="entry name" value="Butyryl-CoA Dehydrogenase, subunit A, domain 2"/>
    <property type="match status" value="1"/>
</dbReference>
<dbReference type="RefSeq" id="WP_284099112.1">
    <property type="nucleotide sequence ID" value="NZ_JARRAF010000002.1"/>
</dbReference>
<organism evidence="9 10">
    <name type="scientific">Parachitinimonas caeni</name>
    <dbReference type="NCBI Taxonomy" id="3031301"/>
    <lineage>
        <taxon>Bacteria</taxon>
        <taxon>Pseudomonadati</taxon>
        <taxon>Pseudomonadota</taxon>
        <taxon>Betaproteobacteria</taxon>
        <taxon>Neisseriales</taxon>
        <taxon>Chitinibacteraceae</taxon>
        <taxon>Parachitinimonas</taxon>
    </lineage>
</organism>
<evidence type="ECO:0000259" key="6">
    <source>
        <dbReference type="Pfam" id="PF00441"/>
    </source>
</evidence>
<comment type="cofactor">
    <cofactor evidence="1 5">
        <name>FAD</name>
        <dbReference type="ChEBI" id="CHEBI:57692"/>
    </cofactor>
</comment>
<dbReference type="PANTHER" id="PTHR43884">
    <property type="entry name" value="ACYL-COA DEHYDROGENASE"/>
    <property type="match status" value="1"/>
</dbReference>
<evidence type="ECO:0000256" key="1">
    <source>
        <dbReference type="ARBA" id="ARBA00001974"/>
    </source>
</evidence>
<dbReference type="SUPFAM" id="SSF56645">
    <property type="entry name" value="Acyl-CoA dehydrogenase NM domain-like"/>
    <property type="match status" value="1"/>
</dbReference>
<dbReference type="SUPFAM" id="SSF47203">
    <property type="entry name" value="Acyl-CoA dehydrogenase C-terminal domain-like"/>
    <property type="match status" value="1"/>
</dbReference>
<sequence length="387" mass="43368">MLPTPAHHPWMTEDIAALREAVRRFSEQELTPHRARWVEQGHVDRAVWRQVAEMGMLLPELPEAYGGIDGNAAHQFVCQEEMTACEVLPSFGTSVHTIVAHYILDCGTEAQKRAWLPKLASGEWIGAIAMTEPGAGSDLQGIQTRARREGNEYIINGAKTFITNGHMADFILVVAKTDLNAGARGVSLLAVETHELAGFRRGRVLDKVGMRGSDTAELFFDEVRVPVANLLGGEEGRGFYQLMQQLPYERLLIAVAAVATMERAVKLTVEYTQERRAFKQAIFDFQNTRFKLAECATTAHIARCYLNDCIQRYLDGSLDPNAAYMAKWWLTEQQSQLLDTCLQLHGGYGYMNEYPIARMWADARVAQIFGGSNEIMKELIARSLDKR</sequence>
<feature type="domain" description="Acyl-CoA dehydrogenase/oxidase N-terminal" evidence="8">
    <location>
        <begin position="12"/>
        <end position="123"/>
    </location>
</feature>
<dbReference type="InterPro" id="IPR006089">
    <property type="entry name" value="Acyl-CoA_DH_CS"/>
</dbReference>
<dbReference type="PROSITE" id="PS00072">
    <property type="entry name" value="ACYL_COA_DH_1"/>
    <property type="match status" value="1"/>
</dbReference>
<evidence type="ECO:0000256" key="4">
    <source>
        <dbReference type="ARBA" id="ARBA00022827"/>
    </source>
</evidence>
<dbReference type="EMBL" id="JARRAF010000002">
    <property type="protein sequence ID" value="MDK2122824.1"/>
    <property type="molecule type" value="Genomic_DNA"/>
</dbReference>
<accession>A0ABT7DRY4</accession>
<keyword evidence="10" id="KW-1185">Reference proteome</keyword>
<dbReference type="InterPro" id="IPR036250">
    <property type="entry name" value="AcylCo_DH-like_C"/>
</dbReference>
<dbReference type="InterPro" id="IPR009100">
    <property type="entry name" value="AcylCoA_DH/oxidase_NM_dom_sf"/>
</dbReference>
<dbReference type="Proteomes" id="UP001172778">
    <property type="component" value="Unassembled WGS sequence"/>
</dbReference>
<reference evidence="9" key="1">
    <citation type="submission" date="2023-03" db="EMBL/GenBank/DDBJ databases">
        <title>Chitinimonas shenzhenensis gen. nov., sp. nov., a novel member of family Burkholderiaceae isolated from activated sludge collected in Shen Zhen, China.</title>
        <authorList>
            <person name="Wang X."/>
        </authorList>
    </citation>
    <scope>NUCLEOTIDE SEQUENCE</scope>
    <source>
        <strain evidence="9">DQS-5</strain>
    </source>
</reference>